<evidence type="ECO:0000256" key="4">
    <source>
        <dbReference type="ARBA" id="ARBA00023284"/>
    </source>
</evidence>
<dbReference type="PANTHER" id="PTHR10430:SF16">
    <property type="entry name" value="PEROXIREDOXIN-5, MITOCHONDRIAL"/>
    <property type="match status" value="1"/>
</dbReference>
<dbReference type="Gene3D" id="3.40.30.10">
    <property type="entry name" value="Glutaredoxin"/>
    <property type="match status" value="1"/>
</dbReference>
<protein>
    <recommendedName>
        <fullName evidence="6">Glutathione-dependent peroxiredoxin</fullName>
        <ecNumber evidence="6">1.11.1.27</ecNumber>
    </recommendedName>
</protein>
<keyword evidence="10" id="KW-1185">Reference proteome</keyword>
<dbReference type="EC" id="1.11.1.27" evidence="6"/>
<reference evidence="10" key="1">
    <citation type="journal article" date="2013" name="Genome Announc.">
        <title>Draft Genome Sequence of the Dimorphic Prosthecate Bacterium Brevundimonas abyssalis TAR-001T.</title>
        <authorList>
            <person name="Tsubouchi T."/>
            <person name="Nishi S."/>
            <person name="Usui K."/>
            <person name="Shimane Y."/>
            <person name="Takaki Y."/>
            <person name="Maruyama T."/>
            <person name="Hatada Y."/>
        </authorList>
    </citation>
    <scope>NUCLEOTIDE SEQUENCE [LARGE SCALE GENOMIC DNA]</scope>
    <source>
        <strain evidence="10">TAR-001</strain>
    </source>
</reference>
<dbReference type="PANTHER" id="PTHR10430">
    <property type="entry name" value="PEROXIREDOXIN"/>
    <property type="match status" value="1"/>
</dbReference>
<sequence length="179" mass="18976">MAIAGLYLSQTTPKEPSMTIKPGDRLPDATLATMTPEGPKPLSTGELFGKGTTALFAVPGAFTPTCSARHLPGFKDKHDELKAKGVDRIVGVSVNDPFVMGAWAEQQGLTGEDVLLVADGNGDFTKKLGLELDATGFGMGHRSQRYSMLIKDGVVTELNVEQGGEFKVSSAEHLLTQLS</sequence>
<keyword evidence="1 6" id="KW-0575">Peroxidase</keyword>
<evidence type="ECO:0000256" key="7">
    <source>
        <dbReference type="SAM" id="MobiDB-lite"/>
    </source>
</evidence>
<dbReference type="GO" id="GO:0005737">
    <property type="term" value="C:cytoplasm"/>
    <property type="evidence" value="ECO:0007669"/>
    <property type="project" value="TreeGrafter"/>
</dbReference>
<comment type="caution">
    <text evidence="9">The sequence shown here is derived from an EMBL/GenBank/DDBJ whole genome shotgun (WGS) entry which is preliminary data.</text>
</comment>
<keyword evidence="2 6" id="KW-0049">Antioxidant</keyword>
<feature type="domain" description="Thioredoxin" evidence="8">
    <location>
        <begin position="20"/>
        <end position="179"/>
    </location>
</feature>
<dbReference type="Pfam" id="PF08534">
    <property type="entry name" value="Redoxin"/>
    <property type="match status" value="1"/>
</dbReference>
<dbReference type="EMBL" id="BATC01000016">
    <property type="protein sequence ID" value="GAD59010.1"/>
    <property type="molecule type" value="Genomic_DNA"/>
</dbReference>
<evidence type="ECO:0000256" key="1">
    <source>
        <dbReference type="ARBA" id="ARBA00022559"/>
    </source>
</evidence>
<organism evidence="9 10">
    <name type="scientific">Brevundimonas abyssalis TAR-001</name>
    <dbReference type="NCBI Taxonomy" id="1391729"/>
    <lineage>
        <taxon>Bacteria</taxon>
        <taxon>Pseudomonadati</taxon>
        <taxon>Pseudomonadota</taxon>
        <taxon>Alphaproteobacteria</taxon>
        <taxon>Caulobacterales</taxon>
        <taxon>Caulobacteraceae</taxon>
        <taxon>Brevundimonas</taxon>
    </lineage>
</organism>
<feature type="active site" description="Cysteine sulfenic acid (-SOH) intermediate" evidence="5">
    <location>
        <position position="66"/>
    </location>
</feature>
<dbReference type="AlphaFoldDB" id="A0A8E0NBF3"/>
<gene>
    <name evidence="9" type="ORF">MBEBAB_1260</name>
</gene>
<feature type="region of interest" description="Disordered" evidence="7">
    <location>
        <begin position="13"/>
        <end position="36"/>
    </location>
</feature>
<name>A0A8E0NBF3_9CAUL</name>
<evidence type="ECO:0000256" key="5">
    <source>
        <dbReference type="PIRSR" id="PIRSR637944-1"/>
    </source>
</evidence>
<dbReference type="CDD" id="cd03013">
    <property type="entry name" value="PRX5_like"/>
    <property type="match status" value="1"/>
</dbReference>
<keyword evidence="3 6" id="KW-0560">Oxidoreductase</keyword>
<keyword evidence="4 6" id="KW-0676">Redox-active center</keyword>
<comment type="catalytic activity">
    <reaction evidence="6">
        <text>a hydroperoxide + 2 glutathione = an alcohol + glutathione disulfide + H2O</text>
        <dbReference type="Rhea" id="RHEA:62632"/>
        <dbReference type="ChEBI" id="CHEBI:15377"/>
        <dbReference type="ChEBI" id="CHEBI:30879"/>
        <dbReference type="ChEBI" id="CHEBI:35924"/>
        <dbReference type="ChEBI" id="CHEBI:57925"/>
        <dbReference type="ChEBI" id="CHEBI:58297"/>
        <dbReference type="EC" id="1.11.1.27"/>
    </reaction>
</comment>
<dbReference type="GO" id="GO:0034599">
    <property type="term" value="P:cellular response to oxidative stress"/>
    <property type="evidence" value="ECO:0007669"/>
    <property type="project" value="InterPro"/>
</dbReference>
<evidence type="ECO:0000256" key="6">
    <source>
        <dbReference type="RuleBase" id="RU366011"/>
    </source>
</evidence>
<dbReference type="InterPro" id="IPR036249">
    <property type="entry name" value="Thioredoxin-like_sf"/>
</dbReference>
<dbReference type="InterPro" id="IPR013740">
    <property type="entry name" value="Redoxin"/>
</dbReference>
<comment type="similarity">
    <text evidence="6">Belongs to the peroxiredoxin family. Prx5 subfamily.</text>
</comment>
<accession>A0A8E0NBF3</accession>
<proteinExistence type="inferred from homology"/>
<dbReference type="GO" id="GO:0045454">
    <property type="term" value="P:cell redox homeostasis"/>
    <property type="evidence" value="ECO:0007669"/>
    <property type="project" value="TreeGrafter"/>
</dbReference>
<evidence type="ECO:0000259" key="8">
    <source>
        <dbReference type="PROSITE" id="PS51352"/>
    </source>
</evidence>
<comment type="function">
    <text evidence="6">Thiol-specific peroxidase that catalyzes the reduction of hydrogen peroxide and organic hydroperoxides to water and alcohols, respectively. Plays a role in cell protection against oxidative stress by detoxifying peroxides.</text>
</comment>
<dbReference type="InterPro" id="IPR037944">
    <property type="entry name" value="PRX5-like"/>
</dbReference>
<dbReference type="SUPFAM" id="SSF52833">
    <property type="entry name" value="Thioredoxin-like"/>
    <property type="match status" value="1"/>
</dbReference>
<dbReference type="GO" id="GO:0008379">
    <property type="term" value="F:thioredoxin peroxidase activity"/>
    <property type="evidence" value="ECO:0007669"/>
    <property type="project" value="InterPro"/>
</dbReference>
<dbReference type="FunFam" id="3.40.30.10:FF:000020">
    <property type="entry name" value="Peroxiredoxin"/>
    <property type="match status" value="1"/>
</dbReference>
<dbReference type="InterPro" id="IPR013766">
    <property type="entry name" value="Thioredoxin_domain"/>
</dbReference>
<evidence type="ECO:0000313" key="10">
    <source>
        <dbReference type="Proteomes" id="UP000016569"/>
    </source>
</evidence>
<dbReference type="GO" id="GO:0042744">
    <property type="term" value="P:hydrogen peroxide catabolic process"/>
    <property type="evidence" value="ECO:0007669"/>
    <property type="project" value="TreeGrafter"/>
</dbReference>
<evidence type="ECO:0000313" key="9">
    <source>
        <dbReference type="EMBL" id="GAD59010.1"/>
    </source>
</evidence>
<evidence type="ECO:0000256" key="2">
    <source>
        <dbReference type="ARBA" id="ARBA00022862"/>
    </source>
</evidence>
<evidence type="ECO:0000256" key="3">
    <source>
        <dbReference type="ARBA" id="ARBA00023002"/>
    </source>
</evidence>
<dbReference type="PROSITE" id="PS51352">
    <property type="entry name" value="THIOREDOXIN_2"/>
    <property type="match status" value="1"/>
</dbReference>
<dbReference type="Proteomes" id="UP000016569">
    <property type="component" value="Unassembled WGS sequence"/>
</dbReference>